<organism evidence="1 2">
    <name type="scientific">Izhakiella capsodis</name>
    <dbReference type="NCBI Taxonomy" id="1367852"/>
    <lineage>
        <taxon>Bacteria</taxon>
        <taxon>Pseudomonadati</taxon>
        <taxon>Pseudomonadota</taxon>
        <taxon>Gammaproteobacteria</taxon>
        <taxon>Enterobacterales</taxon>
        <taxon>Erwiniaceae</taxon>
        <taxon>Izhakiella</taxon>
    </lineage>
</organism>
<keyword evidence="2" id="KW-1185">Reference proteome</keyword>
<accession>A0A1I4YH02</accession>
<protein>
    <submittedName>
        <fullName evidence="1">Alcohol dehydrogenase, propanol-preferring</fullName>
    </submittedName>
</protein>
<dbReference type="EMBL" id="FOVC01000006">
    <property type="protein sequence ID" value="SFN37305.1"/>
    <property type="molecule type" value="Genomic_DNA"/>
</dbReference>
<proteinExistence type="predicted"/>
<dbReference type="InterPro" id="IPR036291">
    <property type="entry name" value="NAD(P)-bd_dom_sf"/>
</dbReference>
<name>A0A1I4YH02_9GAMM</name>
<evidence type="ECO:0000313" key="2">
    <source>
        <dbReference type="Proteomes" id="UP000242222"/>
    </source>
</evidence>
<gene>
    <name evidence="1" type="ORF">SAMN05216516_106112</name>
</gene>
<dbReference type="SUPFAM" id="SSF51735">
    <property type="entry name" value="NAD(P)-binding Rossmann-fold domains"/>
    <property type="match status" value="1"/>
</dbReference>
<evidence type="ECO:0000313" key="1">
    <source>
        <dbReference type="EMBL" id="SFN37305.1"/>
    </source>
</evidence>
<dbReference type="Proteomes" id="UP000242222">
    <property type="component" value="Unassembled WGS sequence"/>
</dbReference>
<sequence length="57" mass="5756">MAIQYAAAMGLTVAAGDIDVSKLKFAKCPGASVVANARSVDPAEVFNANSVEHMGCG</sequence>
<dbReference type="STRING" id="1367852.SAMN05216516_106112"/>
<dbReference type="Gene3D" id="3.40.50.720">
    <property type="entry name" value="NAD(P)-binding Rossmann-like Domain"/>
    <property type="match status" value="1"/>
</dbReference>
<reference evidence="1" key="1">
    <citation type="submission" date="2016-10" db="EMBL/GenBank/DDBJ databases">
        <authorList>
            <person name="de Groot N.N."/>
        </authorList>
    </citation>
    <scope>NUCLEOTIDE SEQUENCE [LARGE SCALE GENOMIC DNA]</scope>
    <source>
        <strain evidence="1">N6PO6</strain>
    </source>
</reference>
<dbReference type="AlphaFoldDB" id="A0A1I4YH02"/>